<protein>
    <submittedName>
        <fullName evidence="4">PhzF family phenazine biosynthesis protein</fullName>
    </submittedName>
</protein>
<evidence type="ECO:0000256" key="1">
    <source>
        <dbReference type="ARBA" id="ARBA00008270"/>
    </source>
</evidence>
<dbReference type="Pfam" id="PF02567">
    <property type="entry name" value="PhzC-PhzF"/>
    <property type="match status" value="1"/>
</dbReference>
<comment type="caution">
    <text evidence="4">The sequence shown here is derived from an EMBL/GenBank/DDBJ whole genome shotgun (WGS) entry which is preliminary data.</text>
</comment>
<dbReference type="Proteomes" id="UP001065549">
    <property type="component" value="Unassembled WGS sequence"/>
</dbReference>
<dbReference type="PANTHER" id="PTHR13774">
    <property type="entry name" value="PHENAZINE BIOSYNTHESIS PROTEIN"/>
    <property type="match status" value="1"/>
</dbReference>
<reference evidence="4" key="1">
    <citation type="submission" date="2022-09" db="EMBL/GenBank/DDBJ databases">
        <title>Culturomic study of gut microbiota in children with autism spectrum disorder.</title>
        <authorList>
            <person name="Efimov B.A."/>
            <person name="Chaplin A.V."/>
            <person name="Sokolova S.R."/>
            <person name="Pikina A.P."/>
            <person name="Korzhanova M."/>
            <person name="Belova V."/>
            <person name="Korostin D."/>
        </authorList>
    </citation>
    <scope>NUCLEOTIDE SEQUENCE</scope>
    <source>
        <strain evidence="4">ASD5510</strain>
    </source>
</reference>
<evidence type="ECO:0000313" key="4">
    <source>
        <dbReference type="EMBL" id="MCU7379268.1"/>
    </source>
</evidence>
<proteinExistence type="inferred from homology"/>
<sequence>MQIEYYIVDVFTNDKFGGNPAAVCLLEEAISTKLQQKIASEINLSETAFLIKRSDAGAVYDLRWFTPKVEVELCGHATLASGYVLYEQAGVNADAVRFNTLSGVLSVAKAQERFWLTLPKRKPSPTGCYKSFASAFGTDNFQTLKANDFFLVFDSPEEVAALEPDFEKLKLVKEEAGLEDDVFGIIVTARGGGFGCDFVSRFFAPNAGINEDPVTGRAHSSLVPYWSDVLHKKDLTAKQLSERRGDIACVNNDDDTVSLGAELQIFSKGYILL</sequence>
<organism evidence="4 5">
    <name type="scientific">Hominibacterium faecale</name>
    <dbReference type="NCBI Taxonomy" id="2839743"/>
    <lineage>
        <taxon>Bacteria</taxon>
        <taxon>Bacillati</taxon>
        <taxon>Bacillota</taxon>
        <taxon>Clostridia</taxon>
        <taxon>Peptostreptococcales</taxon>
        <taxon>Anaerovoracaceae</taxon>
        <taxon>Hominibacterium</taxon>
    </lineage>
</organism>
<dbReference type="GO" id="GO:0016853">
    <property type="term" value="F:isomerase activity"/>
    <property type="evidence" value="ECO:0007669"/>
    <property type="project" value="UniProtKB-KW"/>
</dbReference>
<accession>A0A9J6QUE2</accession>
<name>A0A9J6QUE2_9FIRM</name>
<feature type="active site" evidence="3">
    <location>
        <position position="46"/>
    </location>
</feature>
<dbReference type="EMBL" id="JAOSHN010000005">
    <property type="protein sequence ID" value="MCU7379268.1"/>
    <property type="molecule type" value="Genomic_DNA"/>
</dbReference>
<evidence type="ECO:0000256" key="2">
    <source>
        <dbReference type="ARBA" id="ARBA00023235"/>
    </source>
</evidence>
<dbReference type="AlphaFoldDB" id="A0A9J6QUE2"/>
<dbReference type="RefSeq" id="WP_227755587.1">
    <property type="nucleotide sequence ID" value="NZ_JAOSHN010000005.1"/>
</dbReference>
<dbReference type="PANTHER" id="PTHR13774:SF17">
    <property type="entry name" value="PHENAZINE BIOSYNTHESIS-LIKE DOMAIN-CONTAINING PROTEIN"/>
    <property type="match status" value="1"/>
</dbReference>
<comment type="similarity">
    <text evidence="1">Belongs to the PhzF family.</text>
</comment>
<dbReference type="Gene3D" id="3.10.310.10">
    <property type="entry name" value="Diaminopimelate Epimerase, Chain A, domain 1"/>
    <property type="match status" value="2"/>
</dbReference>
<dbReference type="NCBIfam" id="TIGR00654">
    <property type="entry name" value="PhzF_family"/>
    <property type="match status" value="1"/>
</dbReference>
<dbReference type="SUPFAM" id="SSF54506">
    <property type="entry name" value="Diaminopimelate epimerase-like"/>
    <property type="match status" value="1"/>
</dbReference>
<keyword evidence="5" id="KW-1185">Reference proteome</keyword>
<dbReference type="InterPro" id="IPR003719">
    <property type="entry name" value="Phenazine_PhzF-like"/>
</dbReference>
<evidence type="ECO:0000256" key="3">
    <source>
        <dbReference type="PIRSR" id="PIRSR016184-1"/>
    </source>
</evidence>
<dbReference type="GO" id="GO:0005737">
    <property type="term" value="C:cytoplasm"/>
    <property type="evidence" value="ECO:0007669"/>
    <property type="project" value="TreeGrafter"/>
</dbReference>
<dbReference type="PIRSF" id="PIRSF016184">
    <property type="entry name" value="PhzC_PhzF"/>
    <property type="match status" value="1"/>
</dbReference>
<keyword evidence="2" id="KW-0413">Isomerase</keyword>
<evidence type="ECO:0000313" key="5">
    <source>
        <dbReference type="Proteomes" id="UP001065549"/>
    </source>
</evidence>
<gene>
    <name evidence="4" type="ORF">OBO34_13015</name>
</gene>